<evidence type="ECO:0000313" key="7">
    <source>
        <dbReference type="EMBL" id="QIH71672.1"/>
    </source>
</evidence>
<dbReference type="GO" id="GO:0003677">
    <property type="term" value="F:DNA binding"/>
    <property type="evidence" value="ECO:0007669"/>
    <property type="project" value="InterPro"/>
</dbReference>
<evidence type="ECO:0000259" key="5">
    <source>
        <dbReference type="Pfam" id="PF04542"/>
    </source>
</evidence>
<dbReference type="InterPro" id="IPR013249">
    <property type="entry name" value="RNA_pol_sigma70_r4_t2"/>
</dbReference>
<name>A0A6G7EEC5_9CAUL</name>
<dbReference type="SUPFAM" id="SSF88946">
    <property type="entry name" value="Sigma2 domain of RNA polymerase sigma factors"/>
    <property type="match status" value="1"/>
</dbReference>
<dbReference type="InterPro" id="IPR007627">
    <property type="entry name" value="RNA_pol_sigma70_r2"/>
</dbReference>
<comment type="similarity">
    <text evidence="1">Belongs to the sigma-70 factor family. ECF subfamily.</text>
</comment>
<proteinExistence type="inferred from homology"/>
<evidence type="ECO:0000256" key="3">
    <source>
        <dbReference type="ARBA" id="ARBA00023082"/>
    </source>
</evidence>
<dbReference type="Gene3D" id="1.10.1740.10">
    <property type="match status" value="1"/>
</dbReference>
<organism evidence="8 9">
    <name type="scientific">Brevundimonas mediterranea</name>
    <dbReference type="NCBI Taxonomy" id="74329"/>
    <lineage>
        <taxon>Bacteria</taxon>
        <taxon>Pseudomonadati</taxon>
        <taxon>Pseudomonadota</taxon>
        <taxon>Alphaproteobacteria</taxon>
        <taxon>Caulobacterales</taxon>
        <taxon>Caulobacteraceae</taxon>
        <taxon>Brevundimonas</taxon>
    </lineage>
</organism>
<dbReference type="Proteomes" id="UP000289220">
    <property type="component" value="Unassembled WGS sequence"/>
</dbReference>
<dbReference type="InterPro" id="IPR014284">
    <property type="entry name" value="RNA_pol_sigma-70_dom"/>
</dbReference>
<dbReference type="RefSeq" id="WP_008261471.1">
    <property type="nucleotide sequence ID" value="NZ_CP048751.1"/>
</dbReference>
<evidence type="ECO:0000313" key="8">
    <source>
        <dbReference type="EMBL" id="VDC51465.1"/>
    </source>
</evidence>
<dbReference type="Pfam" id="PF08281">
    <property type="entry name" value="Sigma70_r4_2"/>
    <property type="match status" value="1"/>
</dbReference>
<dbReference type="GO" id="GO:0016987">
    <property type="term" value="F:sigma factor activity"/>
    <property type="evidence" value="ECO:0007669"/>
    <property type="project" value="UniProtKB-KW"/>
</dbReference>
<evidence type="ECO:0000313" key="10">
    <source>
        <dbReference type="Proteomes" id="UP000501325"/>
    </source>
</evidence>
<keyword evidence="4" id="KW-0804">Transcription</keyword>
<dbReference type="EMBL" id="CP048751">
    <property type="protein sequence ID" value="QIH71672.1"/>
    <property type="molecule type" value="Genomic_DNA"/>
</dbReference>
<evidence type="ECO:0000256" key="4">
    <source>
        <dbReference type="ARBA" id="ARBA00023163"/>
    </source>
</evidence>
<dbReference type="InterPro" id="IPR013324">
    <property type="entry name" value="RNA_pol_sigma_r3/r4-like"/>
</dbReference>
<feature type="domain" description="RNA polymerase sigma factor 70 region 4 type 2" evidence="6">
    <location>
        <begin position="111"/>
        <end position="161"/>
    </location>
</feature>
<accession>A0A6G7EEC5</accession>
<gene>
    <name evidence="8" type="primary">fecI_7</name>
    <name evidence="8" type="ORF">BREV_BREV_02733</name>
    <name evidence="7" type="ORF">GYM46_00945</name>
</gene>
<dbReference type="InterPro" id="IPR039425">
    <property type="entry name" value="RNA_pol_sigma-70-like"/>
</dbReference>
<feature type="domain" description="RNA polymerase sigma-70 region 2" evidence="5">
    <location>
        <begin position="6"/>
        <end position="72"/>
    </location>
</feature>
<dbReference type="KEGG" id="bmed:GYM46_00945"/>
<dbReference type="SUPFAM" id="SSF88659">
    <property type="entry name" value="Sigma3 and sigma4 domains of RNA polymerase sigma factors"/>
    <property type="match status" value="1"/>
</dbReference>
<keyword evidence="2" id="KW-0805">Transcription regulation</keyword>
<dbReference type="GO" id="GO:0006352">
    <property type="term" value="P:DNA-templated transcription initiation"/>
    <property type="evidence" value="ECO:0007669"/>
    <property type="project" value="InterPro"/>
</dbReference>
<evidence type="ECO:0000256" key="2">
    <source>
        <dbReference type="ARBA" id="ARBA00023015"/>
    </source>
</evidence>
<dbReference type="Proteomes" id="UP000501325">
    <property type="component" value="Chromosome"/>
</dbReference>
<reference evidence="7 10" key="2">
    <citation type="submission" date="2020-01" db="EMBL/GenBank/DDBJ databases">
        <authorList>
            <person name="Wang S."/>
        </authorList>
    </citation>
    <scope>NUCLEOTIDE SEQUENCE [LARGE SCALE GENOMIC DNA]</scope>
    <source>
        <strain evidence="7 10">D151-2-6</strain>
    </source>
</reference>
<protein>
    <submittedName>
        <fullName evidence="7 8">RNA polymerase sigma factor</fullName>
    </submittedName>
</protein>
<dbReference type="PANTHER" id="PTHR43133">
    <property type="entry name" value="RNA POLYMERASE ECF-TYPE SIGMA FACTO"/>
    <property type="match status" value="1"/>
</dbReference>
<keyword evidence="9" id="KW-1185">Reference proteome</keyword>
<dbReference type="NCBIfam" id="TIGR02937">
    <property type="entry name" value="sigma70-ECF"/>
    <property type="match status" value="1"/>
</dbReference>
<reference evidence="8 9" key="1">
    <citation type="submission" date="2018-11" db="EMBL/GenBank/DDBJ databases">
        <authorList>
            <person name="Peiro R."/>
            <person name="Begona"/>
            <person name="Cbmso G."/>
            <person name="Lopez M."/>
            <person name="Gonzalez S."/>
            <person name="Sacristan E."/>
            <person name="Castillo E."/>
        </authorList>
    </citation>
    <scope>NUCLEOTIDE SEQUENCE [LARGE SCALE GENOMIC DNA]</scope>
    <source>
        <strain evidence="8">Brev_genome</strain>
    </source>
</reference>
<dbReference type="PANTHER" id="PTHR43133:SF63">
    <property type="entry name" value="RNA POLYMERASE SIGMA FACTOR FECI-RELATED"/>
    <property type="match status" value="1"/>
</dbReference>
<dbReference type="EMBL" id="UXHF01000070">
    <property type="protein sequence ID" value="VDC51465.1"/>
    <property type="molecule type" value="Genomic_DNA"/>
</dbReference>
<dbReference type="Gene3D" id="1.10.10.10">
    <property type="entry name" value="Winged helix-like DNA-binding domain superfamily/Winged helix DNA-binding domain"/>
    <property type="match status" value="1"/>
</dbReference>
<evidence type="ECO:0000259" key="6">
    <source>
        <dbReference type="Pfam" id="PF08281"/>
    </source>
</evidence>
<dbReference type="InterPro" id="IPR036388">
    <property type="entry name" value="WH-like_DNA-bd_sf"/>
</dbReference>
<dbReference type="CDD" id="cd06171">
    <property type="entry name" value="Sigma70_r4"/>
    <property type="match status" value="1"/>
</dbReference>
<evidence type="ECO:0000256" key="1">
    <source>
        <dbReference type="ARBA" id="ARBA00010641"/>
    </source>
</evidence>
<evidence type="ECO:0000313" key="9">
    <source>
        <dbReference type="Proteomes" id="UP000289220"/>
    </source>
</evidence>
<sequence length="167" mass="18555">MSVERLVVELRRDLIGYLQRKGQTIEDAEDVVQEAFVRFHRAGHDLSGADARPLLFVIARNLQTDRWKSAGRKGVRGTDDIHALDAGPRAVASDAPAADQHLIGRENLAAAARIIRALPPRTRDAFLLNRFEGQTYSQIAKRLGVSVSMVEKHIAEALRQLKISREG</sequence>
<dbReference type="Pfam" id="PF04542">
    <property type="entry name" value="Sigma70_r2"/>
    <property type="match status" value="1"/>
</dbReference>
<keyword evidence="3" id="KW-0731">Sigma factor</keyword>
<dbReference type="InterPro" id="IPR013325">
    <property type="entry name" value="RNA_pol_sigma_r2"/>
</dbReference>
<dbReference type="AlphaFoldDB" id="A0A6G7EEC5"/>